<evidence type="ECO:0000256" key="1">
    <source>
        <dbReference type="SAM" id="Coils"/>
    </source>
</evidence>
<keyword evidence="1" id="KW-0175">Coiled coil</keyword>
<dbReference type="AlphaFoldDB" id="A0A6L2K2D8"/>
<evidence type="ECO:0000313" key="3">
    <source>
        <dbReference type="EMBL" id="GEU43588.1"/>
    </source>
</evidence>
<sequence length="547" mass="63989">MQTQTSNALHDAIMEAGGKDRPPMLASGIDNDIYSTVDACPNACEIWKVIERLKQGESINAQDLETNLYLKFRTFTSRDGIRSTLYVQGTDNCNIFDDDQEYLEQPESVYEPYLDMCYDREHDDTDELAQERDLLASLIEKIKCEIDDIKNRNNFLETSNNALDDKLKGEIEDFKTINKSLVSSNNHFKEANNEVSKTNQLMFKELKKFHAELDRYHEVNYALKVTNDLKQRISDMKKELFSHQETISIMSQEKEAHIKFYKTRKYKEINKVIALENKVKVLDNIVYKTGQSVQTMNILNRNCKTSFAKPEFLKKDQRANPHLTGSEKKNNSSCKISNETVAGIEILFKEKDLKYLEFFFVYYRDDSTRSSFVQKTYNSDKNLSEIQLEHEKKDEFVTVVLKVEIVNRLLEEVERSWNGGLSKTLMMKERRMKKVKVVVKPITPPDDEVMAVLRTKVRTGPLSRKREMVVDLRYFNSLELKVDSLTSQLETQKTQFVNEIDRLFREYYYADHMNAILGMYTELDEVTNLQCDYLELLQKCEFLETEL</sequence>
<dbReference type="Pfam" id="PF05695">
    <property type="entry name" value="Ycf2"/>
    <property type="match status" value="1"/>
</dbReference>
<reference evidence="3" key="1">
    <citation type="journal article" date="2019" name="Sci. Rep.">
        <title>Draft genome of Tanacetum cinerariifolium, the natural source of mosquito coil.</title>
        <authorList>
            <person name="Yamashiro T."/>
            <person name="Shiraishi A."/>
            <person name="Satake H."/>
            <person name="Nakayama K."/>
        </authorList>
    </citation>
    <scope>NUCLEOTIDE SEQUENCE</scope>
</reference>
<organism evidence="3">
    <name type="scientific">Tanacetum cinerariifolium</name>
    <name type="common">Dalmatian daisy</name>
    <name type="synonym">Chrysanthemum cinerariifolium</name>
    <dbReference type="NCBI Taxonomy" id="118510"/>
    <lineage>
        <taxon>Eukaryota</taxon>
        <taxon>Viridiplantae</taxon>
        <taxon>Streptophyta</taxon>
        <taxon>Embryophyta</taxon>
        <taxon>Tracheophyta</taxon>
        <taxon>Spermatophyta</taxon>
        <taxon>Magnoliopsida</taxon>
        <taxon>eudicotyledons</taxon>
        <taxon>Gunneridae</taxon>
        <taxon>Pentapetalae</taxon>
        <taxon>asterids</taxon>
        <taxon>campanulids</taxon>
        <taxon>Asterales</taxon>
        <taxon>Asteraceae</taxon>
        <taxon>Asteroideae</taxon>
        <taxon>Anthemideae</taxon>
        <taxon>Anthemidinae</taxon>
        <taxon>Tanacetum</taxon>
    </lineage>
</organism>
<feature type="domain" description="Ycf2 N-terminal" evidence="2">
    <location>
        <begin position="328"/>
        <end position="371"/>
    </location>
</feature>
<evidence type="ECO:0000259" key="2">
    <source>
        <dbReference type="Pfam" id="PF05695"/>
    </source>
</evidence>
<gene>
    <name evidence="3" type="ORF">Tci_015566</name>
</gene>
<dbReference type="InterPro" id="IPR056777">
    <property type="entry name" value="Ycf2_N"/>
</dbReference>
<name>A0A6L2K2D8_TANCI</name>
<comment type="caution">
    <text evidence="3">The sequence shown here is derived from an EMBL/GenBank/DDBJ whole genome shotgun (WGS) entry which is preliminary data.</text>
</comment>
<dbReference type="EMBL" id="BKCJ010001729">
    <property type="protein sequence ID" value="GEU43588.1"/>
    <property type="molecule type" value="Genomic_DNA"/>
</dbReference>
<protein>
    <submittedName>
        <fullName evidence="3">Uncharacterized protein ycf2</fullName>
    </submittedName>
</protein>
<feature type="coiled-coil region" evidence="1">
    <location>
        <begin position="139"/>
        <end position="166"/>
    </location>
</feature>
<proteinExistence type="predicted"/>
<accession>A0A6L2K2D8</accession>